<dbReference type="EMBL" id="KV425926">
    <property type="protein sequence ID" value="KZV97777.1"/>
    <property type="molecule type" value="Genomic_DNA"/>
</dbReference>
<evidence type="ECO:0000313" key="4">
    <source>
        <dbReference type="Proteomes" id="UP000077266"/>
    </source>
</evidence>
<evidence type="ECO:0000256" key="1">
    <source>
        <dbReference type="SAM" id="Coils"/>
    </source>
</evidence>
<evidence type="ECO:0000256" key="2">
    <source>
        <dbReference type="SAM" id="MobiDB-lite"/>
    </source>
</evidence>
<sequence length="152" mass="17056">MDEDVFSGPPTQDTVPSMAPYPPSTPTPTASASTAARMHGLASTPSQGTIRLSQPMTPMTPHTPGTSLSPEERLEQMINDLPVIRRRYTAERKGNEFKARKIEELQREKADLEREKIALHDRCSALEQQLKDRERELNQARRRLASYEGSSP</sequence>
<feature type="compositionally biased region" description="Low complexity" evidence="2">
    <location>
        <begin position="55"/>
        <end position="66"/>
    </location>
</feature>
<proteinExistence type="predicted"/>
<organism evidence="3 4">
    <name type="scientific">Exidia glandulosa HHB12029</name>
    <dbReference type="NCBI Taxonomy" id="1314781"/>
    <lineage>
        <taxon>Eukaryota</taxon>
        <taxon>Fungi</taxon>
        <taxon>Dikarya</taxon>
        <taxon>Basidiomycota</taxon>
        <taxon>Agaricomycotina</taxon>
        <taxon>Agaricomycetes</taxon>
        <taxon>Auriculariales</taxon>
        <taxon>Exidiaceae</taxon>
        <taxon>Exidia</taxon>
    </lineage>
</organism>
<name>A0A165LFS0_EXIGL</name>
<feature type="compositionally biased region" description="Low complexity" evidence="2">
    <location>
        <begin position="27"/>
        <end position="36"/>
    </location>
</feature>
<dbReference type="Proteomes" id="UP000077266">
    <property type="component" value="Unassembled WGS sequence"/>
</dbReference>
<feature type="compositionally biased region" description="Polar residues" evidence="2">
    <location>
        <begin position="43"/>
        <end position="54"/>
    </location>
</feature>
<dbReference type="AlphaFoldDB" id="A0A165LFS0"/>
<protein>
    <submittedName>
        <fullName evidence="3">Uncharacterized protein</fullName>
    </submittedName>
</protein>
<keyword evidence="4" id="KW-1185">Reference proteome</keyword>
<gene>
    <name evidence="3" type="ORF">EXIGLDRAFT_348857</name>
</gene>
<reference evidence="3 4" key="1">
    <citation type="journal article" date="2016" name="Mol. Biol. Evol.">
        <title>Comparative Genomics of Early-Diverging Mushroom-Forming Fungi Provides Insights into the Origins of Lignocellulose Decay Capabilities.</title>
        <authorList>
            <person name="Nagy L.G."/>
            <person name="Riley R."/>
            <person name="Tritt A."/>
            <person name="Adam C."/>
            <person name="Daum C."/>
            <person name="Floudas D."/>
            <person name="Sun H."/>
            <person name="Yadav J.S."/>
            <person name="Pangilinan J."/>
            <person name="Larsson K.H."/>
            <person name="Matsuura K."/>
            <person name="Barry K."/>
            <person name="Labutti K."/>
            <person name="Kuo R."/>
            <person name="Ohm R.A."/>
            <person name="Bhattacharya S.S."/>
            <person name="Shirouzu T."/>
            <person name="Yoshinaga Y."/>
            <person name="Martin F.M."/>
            <person name="Grigoriev I.V."/>
            <person name="Hibbett D.S."/>
        </authorList>
    </citation>
    <scope>NUCLEOTIDE SEQUENCE [LARGE SCALE GENOMIC DNA]</scope>
    <source>
        <strain evidence="3 4">HHB12029</strain>
    </source>
</reference>
<evidence type="ECO:0000313" key="3">
    <source>
        <dbReference type="EMBL" id="KZV97777.1"/>
    </source>
</evidence>
<dbReference type="InParanoid" id="A0A165LFS0"/>
<feature type="coiled-coil region" evidence="1">
    <location>
        <begin position="95"/>
        <end position="150"/>
    </location>
</feature>
<keyword evidence="1" id="KW-0175">Coiled coil</keyword>
<accession>A0A165LFS0</accession>
<feature type="region of interest" description="Disordered" evidence="2">
    <location>
        <begin position="1"/>
        <end position="72"/>
    </location>
</feature>